<accession>A0ABN6RT30</accession>
<dbReference type="RefSeq" id="WP_264981148.1">
    <property type="nucleotide sequence ID" value="NZ_AP026708.1"/>
</dbReference>
<evidence type="ECO:0000313" key="2">
    <source>
        <dbReference type="Proteomes" id="UP001061361"/>
    </source>
</evidence>
<gene>
    <name evidence="1" type="ORF">JCM14722_17910</name>
</gene>
<protein>
    <recommendedName>
        <fullName evidence="3">DUF2867 domain-containing protein</fullName>
    </recommendedName>
</protein>
<keyword evidence="2" id="KW-1185">Reference proteome</keyword>
<dbReference type="Proteomes" id="UP001061361">
    <property type="component" value="Chromosome"/>
</dbReference>
<proteinExistence type="predicted"/>
<evidence type="ECO:0008006" key="3">
    <source>
        <dbReference type="Google" id="ProtNLM"/>
    </source>
</evidence>
<dbReference type="InterPro" id="IPR021295">
    <property type="entry name" value="DUF2867"/>
</dbReference>
<evidence type="ECO:0000313" key="1">
    <source>
        <dbReference type="EMBL" id="BDQ34249.1"/>
    </source>
</evidence>
<dbReference type="EMBL" id="AP026708">
    <property type="protein sequence ID" value="BDQ34249.1"/>
    <property type="molecule type" value="Genomic_DNA"/>
</dbReference>
<name>A0ABN6RT30_9BACT</name>
<dbReference type="Pfam" id="PF11066">
    <property type="entry name" value="DUF2867"/>
    <property type="match status" value="1"/>
</dbReference>
<sequence length="171" mass="19207">MNDALIPERWSRLAEGADHVDARTGQGTVSVLELAAGILSYRPAWMDVLWRMRGWLVRGLGLGRQEVHVLRFTAETLPVKPGVSLGFFEVVDSDGKTFWIVEGRESHLEAILAVFAEPMPGKPGVSRFRVVTVVRYRSRIGPIYFNIIKPFHHLVVKFSMRDALGTGRPQL</sequence>
<organism evidence="1 2">
    <name type="scientific">Pseudodesulfovibrio portus</name>
    <dbReference type="NCBI Taxonomy" id="231439"/>
    <lineage>
        <taxon>Bacteria</taxon>
        <taxon>Pseudomonadati</taxon>
        <taxon>Thermodesulfobacteriota</taxon>
        <taxon>Desulfovibrionia</taxon>
        <taxon>Desulfovibrionales</taxon>
        <taxon>Desulfovibrionaceae</taxon>
    </lineage>
</organism>
<reference evidence="1" key="1">
    <citation type="submission" date="2022-08" db="EMBL/GenBank/DDBJ databases">
        <title>Genome Sequence of the sulphate-reducing bacterium, Pseudodesulfovibrio portus JCM14722.</title>
        <authorList>
            <person name="Kondo R."/>
            <person name="Kataoka T."/>
        </authorList>
    </citation>
    <scope>NUCLEOTIDE SEQUENCE</scope>
    <source>
        <strain evidence="1">JCM 14722</strain>
    </source>
</reference>